<evidence type="ECO:0000313" key="1">
    <source>
        <dbReference type="EMBL" id="CAI2381965.1"/>
    </source>
</evidence>
<name>A0AAD2D6V1_EUPCR</name>
<proteinExistence type="predicted"/>
<dbReference type="EMBL" id="CAMPGE010024103">
    <property type="protein sequence ID" value="CAI2381965.1"/>
    <property type="molecule type" value="Genomic_DNA"/>
</dbReference>
<organism evidence="1 2">
    <name type="scientific">Euplotes crassus</name>
    <dbReference type="NCBI Taxonomy" id="5936"/>
    <lineage>
        <taxon>Eukaryota</taxon>
        <taxon>Sar</taxon>
        <taxon>Alveolata</taxon>
        <taxon>Ciliophora</taxon>
        <taxon>Intramacronucleata</taxon>
        <taxon>Spirotrichea</taxon>
        <taxon>Hypotrichia</taxon>
        <taxon>Euplotida</taxon>
        <taxon>Euplotidae</taxon>
        <taxon>Moneuplotes</taxon>
    </lineage>
</organism>
<evidence type="ECO:0008006" key="3">
    <source>
        <dbReference type="Google" id="ProtNLM"/>
    </source>
</evidence>
<dbReference type="Proteomes" id="UP001295684">
    <property type="component" value="Unassembled WGS sequence"/>
</dbReference>
<accession>A0AAD2D6V1</accession>
<protein>
    <recommendedName>
        <fullName evidence="3">Cyclic nucleotide-binding domain-containing protein</fullName>
    </recommendedName>
</protein>
<dbReference type="InterPro" id="IPR018490">
    <property type="entry name" value="cNMP-bd_dom_sf"/>
</dbReference>
<reference evidence="1" key="1">
    <citation type="submission" date="2023-07" db="EMBL/GenBank/DDBJ databases">
        <authorList>
            <consortium name="AG Swart"/>
            <person name="Singh M."/>
            <person name="Singh A."/>
            <person name="Seah K."/>
            <person name="Emmerich C."/>
        </authorList>
    </citation>
    <scope>NUCLEOTIDE SEQUENCE</scope>
    <source>
        <strain evidence="1">DP1</strain>
    </source>
</reference>
<keyword evidence="2" id="KW-1185">Reference proteome</keyword>
<dbReference type="Gene3D" id="2.60.120.10">
    <property type="entry name" value="Jelly Rolls"/>
    <property type="match status" value="1"/>
</dbReference>
<gene>
    <name evidence="1" type="ORF">ECRASSUSDP1_LOCUS23432</name>
</gene>
<sequence length="115" mass="13314">MQTIARIPTNVKKWEVNETSETLEYTLGLLGPGDFFGHQELYTGDKRWTQAKSIGLRTEICFIKINLFLKFFSKFQDKKMLQEIHPDIDLTKIMEAVLHNKSLIRKNAKAILDAT</sequence>
<dbReference type="AlphaFoldDB" id="A0AAD2D6V1"/>
<dbReference type="SUPFAM" id="SSF51206">
    <property type="entry name" value="cAMP-binding domain-like"/>
    <property type="match status" value="1"/>
</dbReference>
<dbReference type="InterPro" id="IPR014710">
    <property type="entry name" value="RmlC-like_jellyroll"/>
</dbReference>
<evidence type="ECO:0000313" key="2">
    <source>
        <dbReference type="Proteomes" id="UP001295684"/>
    </source>
</evidence>
<comment type="caution">
    <text evidence="1">The sequence shown here is derived from an EMBL/GenBank/DDBJ whole genome shotgun (WGS) entry which is preliminary data.</text>
</comment>